<dbReference type="Proteomes" id="UP001204814">
    <property type="component" value="Unassembled WGS sequence"/>
</dbReference>
<protein>
    <submittedName>
        <fullName evidence="1">DUF6275 family protein</fullName>
    </submittedName>
</protein>
<dbReference type="Pfam" id="PF19791">
    <property type="entry name" value="DUF6275"/>
    <property type="match status" value="1"/>
</dbReference>
<evidence type="ECO:0000313" key="2">
    <source>
        <dbReference type="Proteomes" id="UP001204814"/>
    </source>
</evidence>
<sequence length="84" mass="9910">MSSGEFIEICKEEVRKHNEQHMDKKEDFVVFVVWQCKTLQNHKAILSASNKGAMLYECTYNGDKKELYIDAYKKFENRCIKLGE</sequence>
<organism evidence="1 2">
    <name type="scientific">Faecalibacillus intestinalis</name>
    <dbReference type="NCBI Taxonomy" id="1982626"/>
    <lineage>
        <taxon>Bacteria</taxon>
        <taxon>Bacillati</taxon>
        <taxon>Bacillota</taxon>
        <taxon>Erysipelotrichia</taxon>
        <taxon>Erysipelotrichales</taxon>
        <taxon>Coprobacillaceae</taxon>
        <taxon>Faecalibacillus</taxon>
    </lineage>
</organism>
<proteinExistence type="predicted"/>
<dbReference type="RefSeq" id="WP_117346968.1">
    <property type="nucleotide sequence ID" value="NZ_JAJDKX010000001.1"/>
</dbReference>
<evidence type="ECO:0000313" key="1">
    <source>
        <dbReference type="EMBL" id="MCQ5060607.1"/>
    </source>
</evidence>
<dbReference type="EMBL" id="JANGBO010000001">
    <property type="protein sequence ID" value="MCQ5060607.1"/>
    <property type="molecule type" value="Genomic_DNA"/>
</dbReference>
<dbReference type="InterPro" id="IPR046242">
    <property type="entry name" value="DUF6275"/>
</dbReference>
<gene>
    <name evidence="1" type="ORF">NE542_01950</name>
</gene>
<name>A0AAP2UCT0_9FIRM</name>
<comment type="caution">
    <text evidence="1">The sequence shown here is derived from an EMBL/GenBank/DDBJ whole genome shotgun (WGS) entry which is preliminary data.</text>
</comment>
<dbReference type="AlphaFoldDB" id="A0AAP2UCT0"/>
<accession>A0AAP2UCT0</accession>
<reference evidence="1" key="1">
    <citation type="submission" date="2022-06" db="EMBL/GenBank/DDBJ databases">
        <title>Isolation of gut microbiota from human fecal samples.</title>
        <authorList>
            <person name="Pamer E.G."/>
            <person name="Barat B."/>
            <person name="Waligurski E."/>
            <person name="Medina S."/>
            <person name="Paddock L."/>
            <person name="Mostad J."/>
        </authorList>
    </citation>
    <scope>NUCLEOTIDE SEQUENCE</scope>
    <source>
        <strain evidence="1">DFI.6.24</strain>
    </source>
</reference>